<dbReference type="Proteomes" id="UP000249254">
    <property type="component" value="Unassembled WGS sequence"/>
</dbReference>
<dbReference type="EMBL" id="QFYQ01000001">
    <property type="protein sequence ID" value="RAK54794.1"/>
    <property type="molecule type" value="Genomic_DNA"/>
</dbReference>
<name>A0A328AMZ6_9CAUL</name>
<sequence length="560" mass="61430">MSQLPPPMTPAQADAQLAQLLGVAVLLRQEGRVGHALPILEHIATLHPGRTDLRLLLVEMLAETGRNLDAMAQLNALKARGVTQELLTAIQAQAEAGIHRFNAHLSRNEVAEAERYAAALAELLPQNLAMLRTAMACNQTLGRAEPARRYAEAIVALEPLDREARTLAADHAHAAGDLASEIEHRFTLALSPAPESHALLRLRDLHDAAGLILCRPLTPRSRQQLDQLLAAARALEVQTEPGELAAWECHYRVLMDALDMDLALKPPAKRPAGKVEMMSASGERLDWKSLKARADKLGAECVFFAAADEAYVDLYARWYALSVRRYADAPYLTVIHVIGGQGALDRIAAKVGVDDERLVFMACDFDPAEATVKIYDAPPKVWTEKPVAHLQSVRFLRLGALLDRLQRPVFVSDIDLLLQRGVADLLAAHAHEDVVLNENELTFNPGSRITANLLMANPTANARTFIDAVAGYLENRLSGAEVTRWIDQVALTLGRHNLQANAPGARIGYFDTRSDINNVMYPSYQEHPFRFLSLFHGFDTSSLERDPRVLGEGAPQPSAA</sequence>
<accession>A0A328AMZ6</accession>
<protein>
    <submittedName>
        <fullName evidence="1">Uncharacterized protein</fullName>
    </submittedName>
</protein>
<dbReference type="InterPro" id="IPR011990">
    <property type="entry name" value="TPR-like_helical_dom_sf"/>
</dbReference>
<dbReference type="RefSeq" id="WP_111528544.1">
    <property type="nucleotide sequence ID" value="NZ_JBHRSG010000004.1"/>
</dbReference>
<evidence type="ECO:0000313" key="1">
    <source>
        <dbReference type="EMBL" id="RAK54794.1"/>
    </source>
</evidence>
<organism evidence="1 2">
    <name type="scientific">Phenylobacterium soli</name>
    <dbReference type="NCBI Taxonomy" id="2170551"/>
    <lineage>
        <taxon>Bacteria</taxon>
        <taxon>Pseudomonadati</taxon>
        <taxon>Pseudomonadota</taxon>
        <taxon>Alphaproteobacteria</taxon>
        <taxon>Caulobacterales</taxon>
        <taxon>Caulobacteraceae</taxon>
        <taxon>Phenylobacterium</taxon>
    </lineage>
</organism>
<proteinExistence type="predicted"/>
<keyword evidence="2" id="KW-1185">Reference proteome</keyword>
<gene>
    <name evidence="1" type="ORF">DJ017_09780</name>
</gene>
<reference evidence="2" key="1">
    <citation type="submission" date="2018-05" db="EMBL/GenBank/DDBJ databases">
        <authorList>
            <person name="Li X."/>
        </authorList>
    </citation>
    <scope>NUCLEOTIDE SEQUENCE [LARGE SCALE GENOMIC DNA]</scope>
    <source>
        <strain evidence="2">LX32</strain>
    </source>
</reference>
<dbReference type="OrthoDB" id="5679686at2"/>
<dbReference type="AlphaFoldDB" id="A0A328AMZ6"/>
<dbReference type="SUPFAM" id="SSF48452">
    <property type="entry name" value="TPR-like"/>
    <property type="match status" value="1"/>
</dbReference>
<comment type="caution">
    <text evidence="1">The sequence shown here is derived from an EMBL/GenBank/DDBJ whole genome shotgun (WGS) entry which is preliminary data.</text>
</comment>
<dbReference type="Gene3D" id="1.25.40.10">
    <property type="entry name" value="Tetratricopeptide repeat domain"/>
    <property type="match status" value="1"/>
</dbReference>
<evidence type="ECO:0000313" key="2">
    <source>
        <dbReference type="Proteomes" id="UP000249254"/>
    </source>
</evidence>
<dbReference type="Pfam" id="PF14559">
    <property type="entry name" value="TPR_19"/>
    <property type="match status" value="1"/>
</dbReference>